<proteinExistence type="predicted"/>
<sequence>MLRTNKHIARIAGFKAKMSAVTHCARGHRYSPDNTYYSCNGTRRCKTCNLQAQKRVKPITPKMIEKAKRSLVSGYSVSQIIRGDDRSMNPVQWAHLRRTDSAFNLFVLENVNERSLATMQTRLGIAPLADITRSARIENLGGEALYEPHPDDFAWFYSLTPRYLSETDRYDIVGNIYIALSERRVTREDVPRRIREFTKQQTSMFSTGDYGSAKSPYSLDVAIFEDGKTTRGDNAHIGLWSEESIYA</sequence>
<protein>
    <submittedName>
        <fullName evidence="1">Uncharacterized protein</fullName>
    </submittedName>
</protein>
<name>A0A1G7K683_9BRAD</name>
<dbReference type="AlphaFoldDB" id="A0A1G7K683"/>
<accession>A0A1G7K683</accession>
<organism evidence="1 2">
    <name type="scientific">Bradyrhizobium brasilense</name>
    <dbReference type="NCBI Taxonomy" id="1419277"/>
    <lineage>
        <taxon>Bacteria</taxon>
        <taxon>Pseudomonadati</taxon>
        <taxon>Pseudomonadota</taxon>
        <taxon>Alphaproteobacteria</taxon>
        <taxon>Hyphomicrobiales</taxon>
        <taxon>Nitrobacteraceae</taxon>
        <taxon>Bradyrhizobium</taxon>
    </lineage>
</organism>
<dbReference type="EMBL" id="FMZW01000051">
    <property type="protein sequence ID" value="SDF32570.1"/>
    <property type="molecule type" value="Genomic_DNA"/>
</dbReference>
<gene>
    <name evidence="1" type="ORF">SAMN05216337_105147</name>
</gene>
<dbReference type="Proteomes" id="UP000199245">
    <property type="component" value="Unassembled WGS sequence"/>
</dbReference>
<evidence type="ECO:0000313" key="2">
    <source>
        <dbReference type="Proteomes" id="UP000199245"/>
    </source>
</evidence>
<reference evidence="1 2" key="1">
    <citation type="submission" date="2016-10" db="EMBL/GenBank/DDBJ databases">
        <authorList>
            <person name="de Groot N.N."/>
        </authorList>
    </citation>
    <scope>NUCLEOTIDE SEQUENCE [LARGE SCALE GENOMIC DNA]</scope>
    <source>
        <strain evidence="1 2">R5</strain>
    </source>
</reference>
<evidence type="ECO:0000313" key="1">
    <source>
        <dbReference type="EMBL" id="SDF32570.1"/>
    </source>
</evidence>
<dbReference type="RefSeq" id="WP_143029766.1">
    <property type="nucleotide sequence ID" value="NZ_FMZW01000051.1"/>
</dbReference>